<feature type="domain" description="DUF3298" evidence="1">
    <location>
        <begin position="198"/>
        <end position="274"/>
    </location>
</feature>
<protein>
    <submittedName>
        <fullName evidence="2">DUF3298 domain-containing protein</fullName>
    </submittedName>
</protein>
<dbReference type="OrthoDB" id="1137644at2"/>
<dbReference type="Proteomes" id="UP000289792">
    <property type="component" value="Unassembled WGS sequence"/>
</dbReference>
<reference evidence="2 3" key="1">
    <citation type="submission" date="2019-01" db="EMBL/GenBank/DDBJ databases">
        <title>Genome sequence of the Antarctic species Gelidibacter gilvus ACAM 158(T).</title>
        <authorList>
            <person name="Bowman J.P."/>
        </authorList>
    </citation>
    <scope>NUCLEOTIDE SEQUENCE [LARGE SCALE GENOMIC DNA]</scope>
    <source>
        <strain evidence="2 3">IC158</strain>
    </source>
</reference>
<dbReference type="Pfam" id="PF11738">
    <property type="entry name" value="DUF3298"/>
    <property type="match status" value="1"/>
</dbReference>
<dbReference type="InterPro" id="IPR037126">
    <property type="entry name" value="PdaC/RsiV-like_sf"/>
</dbReference>
<dbReference type="EMBL" id="SDDZ01000007">
    <property type="protein sequence ID" value="RXJ49445.1"/>
    <property type="molecule type" value="Genomic_DNA"/>
</dbReference>
<organism evidence="2 3">
    <name type="scientific">Gelidibacter gilvus</name>
    <dbReference type="NCBI Taxonomy" id="59602"/>
    <lineage>
        <taxon>Bacteria</taxon>
        <taxon>Pseudomonadati</taxon>
        <taxon>Bacteroidota</taxon>
        <taxon>Flavobacteriia</taxon>
        <taxon>Flavobacteriales</taxon>
        <taxon>Flavobacteriaceae</taxon>
        <taxon>Gelidibacter</taxon>
    </lineage>
</organism>
<evidence type="ECO:0000313" key="2">
    <source>
        <dbReference type="EMBL" id="RXJ49445.1"/>
    </source>
</evidence>
<evidence type="ECO:0000259" key="1">
    <source>
        <dbReference type="Pfam" id="PF11738"/>
    </source>
</evidence>
<dbReference type="Gene3D" id="3.30.565.40">
    <property type="entry name" value="Fervidobacterium nodosum Rt17-B1 like"/>
    <property type="match status" value="1"/>
</dbReference>
<evidence type="ECO:0000313" key="3">
    <source>
        <dbReference type="Proteomes" id="UP000289792"/>
    </source>
</evidence>
<dbReference type="Gene3D" id="3.90.640.20">
    <property type="entry name" value="Heat-shock cognate protein, ATPase"/>
    <property type="match status" value="1"/>
</dbReference>
<dbReference type="RefSeq" id="WP_129017846.1">
    <property type="nucleotide sequence ID" value="NZ_SDDZ01000007.1"/>
</dbReference>
<keyword evidence="3" id="KW-1185">Reference proteome</keyword>
<accession>A0A4Q0XE41</accession>
<dbReference type="InterPro" id="IPR021729">
    <property type="entry name" value="DUF3298"/>
</dbReference>
<proteinExistence type="predicted"/>
<dbReference type="AlphaFoldDB" id="A0A4Q0XE41"/>
<name>A0A4Q0XE41_9FLAO</name>
<dbReference type="PROSITE" id="PS51257">
    <property type="entry name" value="PROKAR_LIPOPROTEIN"/>
    <property type="match status" value="1"/>
</dbReference>
<sequence>MKYLNLILVVLLLASCKNDKREDSNLDIEDTEQTVPLATDTLQIGEGGINSLNRSVSIEFKQKELIEKRDQRSEFQKLIIDKTYQIQQPDYTINFKYPQLDETLKASNRNFNEFINDYYVNIKQTVSDIEASKMLCDSIEAINFREDRFIDYKIYIVNDQLVSVLFYKEDFYSGAMHPSYSFDCFNFDLNKGVFMTYEDFFNPGSEDELLRIMNDKIIEKIQNSELYYDCWELSPSDFFESKNNFVINDNQVEFYFDDCVMCPSYTGSYSIELPLVELLSVLKKSNANLLTLDKNQPSR</sequence>
<gene>
    <name evidence="2" type="ORF">ESZ48_12590</name>
</gene>
<comment type="caution">
    <text evidence="2">The sequence shown here is derived from an EMBL/GenBank/DDBJ whole genome shotgun (WGS) entry which is preliminary data.</text>
</comment>